<evidence type="ECO:0000313" key="2">
    <source>
        <dbReference type="Proteomes" id="UP000707206"/>
    </source>
</evidence>
<reference evidence="1" key="2">
    <citation type="submission" date="2020-03" db="EMBL/GenBank/DDBJ databases">
        <title>Flavobacteriaceae bacterium strain TP-CH-4, a member of the family Flavobacteriaceae isolated from a deep-sea seamount.</title>
        <authorList>
            <person name="Zhang D.-C."/>
        </authorList>
    </citation>
    <scope>NUCLEOTIDE SEQUENCE</scope>
    <source>
        <strain evidence="1">TP-CH-4</strain>
    </source>
</reference>
<comment type="caution">
    <text evidence="1">The sequence shown here is derived from an EMBL/GenBank/DDBJ whole genome shotgun (WGS) entry which is preliminary data.</text>
</comment>
<sequence length="602" mass="65033">MNRFGILTILLIFLGMQAGLTQVSLDCGNAIPICNNTPVNGGTNGFGIDDFNGDGASGCLERTTSGAIESNAAWYRFRTGASGQLGFNIGFDASEDWDFALYRVDDCNALGNPIRCNFFDNTDNNSFVGVGEDPTGDVGNFQYEDWLQVTPGEDYYLLINNFSNTNSGFSIQFSGQIFVTNPYDALDCSIISELLGPPVAACEGETVTLDATTMGATVYNWYIDTGAGFQPIVGQNNATLVVTTTASYRVQVITPSNNNIVSEVQVAFSPVPIANPISDAASCSGLSTFDLSQKDAEVLGAQDPNSYVVSYYADLGDANNATNALPKQYITQAGAQTIYVRVSSINNPNCFDVSEQFQLVNLESPILDFPSEAYLCAENGSVTIGLDLLQPNYSYAWDSGETTAEITVSQPGAYTLTVTNTQGGLSCDANRTVTVTNSNPPQIMDVLIEDLQKNNTVTVVANAEGPWEYQLDDRPFQTGNVFANVTPGTHSITVNDPNGCGSVTEEIVVVGFPKYFTPNADGMNDHWGISGIENLEDPEIYIFDRYGKLLNHTIGSNGPGWDGTFNGKRLPAADYWFKLTYIDSDGQRSTAKYVNNHFSLKR</sequence>
<dbReference type="Proteomes" id="UP000707206">
    <property type="component" value="Unassembled WGS sequence"/>
</dbReference>
<keyword evidence="2" id="KW-1185">Reference proteome</keyword>
<accession>A0A967AQ67</accession>
<proteinExistence type="predicted"/>
<name>A0A967AQ67_9FLAO</name>
<dbReference type="EMBL" id="VIKU02000001">
    <property type="protein sequence ID" value="NHF57967.1"/>
    <property type="molecule type" value="Genomic_DNA"/>
</dbReference>
<dbReference type="NCBIfam" id="TIGR04131">
    <property type="entry name" value="Bac_Flav_CTERM"/>
    <property type="match status" value="1"/>
</dbReference>
<dbReference type="InterPro" id="IPR035986">
    <property type="entry name" value="PKD_dom_sf"/>
</dbReference>
<organism evidence="1 2">
    <name type="scientific">Pelagihabitans pacificus</name>
    <dbReference type="NCBI Taxonomy" id="2696054"/>
    <lineage>
        <taxon>Bacteria</taxon>
        <taxon>Pseudomonadati</taxon>
        <taxon>Bacteroidota</taxon>
        <taxon>Flavobacteriia</taxon>
        <taxon>Flavobacteriales</taxon>
        <taxon>Flavobacteriaceae</taxon>
        <taxon>Pelagihabitans</taxon>
    </lineage>
</organism>
<dbReference type="Pfam" id="PF13585">
    <property type="entry name" value="CHU_C"/>
    <property type="match status" value="1"/>
</dbReference>
<gene>
    <name evidence="1" type="ORF">FK220_001355</name>
</gene>
<protein>
    <submittedName>
        <fullName evidence="1">T9SS type B sorting domain-containing protein</fullName>
    </submittedName>
</protein>
<dbReference type="SUPFAM" id="SSF49299">
    <property type="entry name" value="PKD domain"/>
    <property type="match status" value="1"/>
</dbReference>
<evidence type="ECO:0000313" key="1">
    <source>
        <dbReference type="EMBL" id="NHF57967.1"/>
    </source>
</evidence>
<reference evidence="1" key="1">
    <citation type="submission" date="2019-07" db="EMBL/GenBank/DDBJ databases">
        <authorList>
            <person name="De-Chao Zhang Q."/>
        </authorList>
    </citation>
    <scope>NUCLEOTIDE SEQUENCE</scope>
    <source>
        <strain evidence="1">TP-CH-4</strain>
    </source>
</reference>
<dbReference type="AlphaFoldDB" id="A0A967AQ67"/>
<dbReference type="InterPro" id="IPR026341">
    <property type="entry name" value="T9SS_type_B"/>
</dbReference>